<evidence type="ECO:0000256" key="2">
    <source>
        <dbReference type="PROSITE-ProRule" id="PRU00076"/>
    </source>
</evidence>
<accession>A0A5K3F569</accession>
<reference evidence="8" key="1">
    <citation type="submission" date="2019-11" db="UniProtKB">
        <authorList>
            <consortium name="WormBaseParasite"/>
        </authorList>
    </citation>
    <scope>IDENTIFICATION</scope>
</reference>
<feature type="domain" description="Laminin G" evidence="6">
    <location>
        <begin position="528"/>
        <end position="752"/>
    </location>
</feature>
<evidence type="ECO:0000259" key="7">
    <source>
        <dbReference type="PROSITE" id="PS50026"/>
    </source>
</evidence>
<feature type="domain" description="EGF-like" evidence="7">
    <location>
        <begin position="952"/>
        <end position="989"/>
    </location>
</feature>
<feature type="domain" description="Laminin G" evidence="6">
    <location>
        <begin position="743"/>
        <end position="931"/>
    </location>
</feature>
<evidence type="ECO:0000256" key="3">
    <source>
        <dbReference type="SAM" id="MobiDB-lite"/>
    </source>
</evidence>
<dbReference type="CDD" id="cd00110">
    <property type="entry name" value="LamG"/>
    <property type="match status" value="4"/>
</dbReference>
<dbReference type="SMART" id="SM00282">
    <property type="entry name" value="LamG"/>
    <property type="match status" value="4"/>
</dbReference>
<proteinExistence type="predicted"/>
<dbReference type="InterPro" id="IPR013320">
    <property type="entry name" value="ConA-like_dom_sf"/>
</dbReference>
<dbReference type="PROSITE" id="PS50025">
    <property type="entry name" value="LAM_G_DOMAIN"/>
    <property type="match status" value="4"/>
</dbReference>
<dbReference type="WBParaSite" id="MCU_005636-RA">
    <property type="protein sequence ID" value="MCU_005636-RA"/>
    <property type="gene ID" value="MCU_005636"/>
</dbReference>
<evidence type="ECO:0000256" key="1">
    <source>
        <dbReference type="ARBA" id="ARBA00023157"/>
    </source>
</evidence>
<dbReference type="PROSITE" id="PS50026">
    <property type="entry name" value="EGF_3"/>
    <property type="match status" value="1"/>
</dbReference>
<dbReference type="PANTHER" id="PTHR15036">
    <property type="entry name" value="PIKACHURIN-LIKE PROTEIN"/>
    <property type="match status" value="1"/>
</dbReference>
<dbReference type="Pfam" id="PF02210">
    <property type="entry name" value="Laminin_G_2"/>
    <property type="match status" value="4"/>
</dbReference>
<sequence length="1325" mass="148391">MNAMFICNFCSLMLALWNMLIARGLNIQDTDANCLQFELEGSIENHLLNGPVFSASERLFLQFRTTQSNSPLFFTGSNESFYHLTLKDGLLHVHIRLPAEVVSDRPYAVTPNNSLIGAFKWFQSSRAGFLTVRDTFYSLPGFTSRLDNYQLHDVLLERSLDKIQISIDDNVAFHQSLHFDEIQASFLESRHIVLGTSREGTFNGQVTKAVLQVDDTVLDILKLAEMSLHGFEVSGVRPIPCFTKQANLHSLVLQQMHLPLRLPLHTEGQTRALFGKLPHYANRIFNWQQIEIDFTSHARDAFVFLLFHRLSHKDPLLAVELRNEKPWLVTRSQAFEIRVNSKRGERTFLRVGAGKISLPDMQNAIILVAGDKVFDYFVATDGGAFWAASEAEIVGLLKTANEKTSHDAQVDPVFGRNLLLGGSNWTVEGELGRDIFHLWSGLGRKKQFSGCIHRLNLNGETVDFEPIVHSRLEHLPLKEGQQLRLSCGPAHTPHKTCQCRNGGVCEDGECNCLATAYTGKLCQTPAKTLTFEKHQQLRMRFPLPHQLEATELQFSFRTLTPNSTLLSSYSLGSFTNETHLFGPIQPDGMRISLVDGCLSILVILENRPSTLSIPNRVNDGDWHVLRVLRTASLLRVQVDGAVYEKRLPGQQSGWPQQPEEAVIVCLGGSDVEQRRDVLDAEDFIVRIHEIRVGYKSPPSFSPFTGQIRHFMFNGIDPLLQPDYLIETPQLKFMGREATFGVGPAITLKTPDCFLRLPSLHLYGSFQLTFSLKTYQQDGVVLFNSGSGDFLAVELVRSQLTISFDMGHGAALQHQRIGKGLLSDGNWHQVIISRSGQMDQFLRIRIRSEFEEEEDHNLTIPAVTTGRNFNFNEPLYLGGLPADLLYRFSEKIISKHGIQGCIGGLGVNNQTQMDVFGLAEATMQTNKTSPVCKWQVIKGCLERPGGAPTCAAYAQHRRLPYCLNGGVCLHVWTSLRCSCEMTTFTGNRCHLPGTALKFGDAVRDAGNPIFIKLTYLHDHQNTNREEIALGLQISWTSSPCTLLYVDTKHGNVDFLHIYLDAGIANLAFNMGGGLVRLKETRRRLDDDNYHRIRVFRHGLATLLEVDELQTKHISPGPLGEQFNDQQSIWLGHAPSTQNFTNTFRGVLSGVFYNGLPICDLAAGLSHRADVHVTRHADIQYVANFRVRLAPDSVFQQILDDFPNLESTSFHDDESAMHESPSGPPGTPTADVAAATVTSPTPHGEWIQFPPRTRQLTDTTPSPLQSHVNIWLLVCLGGAGLVFLVSMLFLVFHCLQRKRNEEGGRQHREAHFVAAEQLDYPREAVCK</sequence>
<name>A0A5K3F569_MESCO</name>
<evidence type="ECO:0000259" key="6">
    <source>
        <dbReference type="PROSITE" id="PS50025"/>
    </source>
</evidence>
<feature type="region of interest" description="Disordered" evidence="3">
    <location>
        <begin position="1207"/>
        <end position="1229"/>
    </location>
</feature>
<feature type="chain" id="PRO_5024289739" evidence="5">
    <location>
        <begin position="25"/>
        <end position="1325"/>
    </location>
</feature>
<feature type="signal peptide" evidence="5">
    <location>
        <begin position="1"/>
        <end position="24"/>
    </location>
</feature>
<evidence type="ECO:0000313" key="8">
    <source>
        <dbReference type="WBParaSite" id="MCU_005636-RA"/>
    </source>
</evidence>
<dbReference type="InterPro" id="IPR001791">
    <property type="entry name" value="Laminin_G"/>
</dbReference>
<dbReference type="GO" id="GO:0016020">
    <property type="term" value="C:membrane"/>
    <property type="evidence" value="ECO:0007669"/>
    <property type="project" value="UniProtKB-SubCell"/>
</dbReference>
<dbReference type="Gene3D" id="2.60.120.200">
    <property type="match status" value="4"/>
</dbReference>
<keyword evidence="1" id="KW-1015">Disulfide bond</keyword>
<evidence type="ECO:0000256" key="5">
    <source>
        <dbReference type="SAM" id="SignalP"/>
    </source>
</evidence>
<comment type="caution">
    <text evidence="2">Lacks conserved residue(s) required for the propagation of feature annotation.</text>
</comment>
<keyword evidence="4" id="KW-0812">Transmembrane</keyword>
<dbReference type="PANTHER" id="PTHR15036:SF89">
    <property type="entry name" value="NEUREXIN 1, ISOFORM F"/>
    <property type="match status" value="1"/>
</dbReference>
<organism evidence="8">
    <name type="scientific">Mesocestoides corti</name>
    <name type="common">Flatworm</name>
    <dbReference type="NCBI Taxonomy" id="53468"/>
    <lineage>
        <taxon>Eukaryota</taxon>
        <taxon>Metazoa</taxon>
        <taxon>Spiralia</taxon>
        <taxon>Lophotrochozoa</taxon>
        <taxon>Platyhelminthes</taxon>
        <taxon>Cestoda</taxon>
        <taxon>Eucestoda</taxon>
        <taxon>Cyclophyllidea</taxon>
        <taxon>Mesocestoididae</taxon>
        <taxon>Mesocestoides</taxon>
    </lineage>
</organism>
<dbReference type="InterPro" id="IPR000742">
    <property type="entry name" value="EGF"/>
</dbReference>
<keyword evidence="2" id="KW-0245">EGF-like domain</keyword>
<feature type="domain" description="Laminin G" evidence="6">
    <location>
        <begin position="999"/>
        <end position="1175"/>
    </location>
</feature>
<keyword evidence="4" id="KW-1133">Transmembrane helix</keyword>
<feature type="domain" description="Laminin G" evidence="6">
    <location>
        <begin position="36"/>
        <end position="241"/>
    </location>
</feature>
<dbReference type="Gene3D" id="2.10.25.10">
    <property type="entry name" value="Laminin"/>
    <property type="match status" value="1"/>
</dbReference>
<feature type="transmembrane region" description="Helical" evidence="4">
    <location>
        <begin position="1268"/>
        <end position="1293"/>
    </location>
</feature>
<protein>
    <submittedName>
        <fullName evidence="8">LAM_G_DOMAIN domain-containing protein</fullName>
    </submittedName>
</protein>
<keyword evidence="4" id="KW-0472">Membrane</keyword>
<dbReference type="SUPFAM" id="SSF49899">
    <property type="entry name" value="Concanavalin A-like lectins/glucanases"/>
    <property type="match status" value="4"/>
</dbReference>
<dbReference type="InterPro" id="IPR050372">
    <property type="entry name" value="Neurexin-related_CASP"/>
</dbReference>
<keyword evidence="5" id="KW-0732">Signal</keyword>
<evidence type="ECO:0000256" key="4">
    <source>
        <dbReference type="SAM" id="Phobius"/>
    </source>
</evidence>